<dbReference type="InterPro" id="IPR013328">
    <property type="entry name" value="6PGD_dom2"/>
</dbReference>
<comment type="caution">
    <text evidence="3">The sequence shown here is derived from an EMBL/GenBank/DDBJ whole genome shotgun (WGS) entry which is preliminary data.</text>
</comment>
<sequence>MRYIIIGAGAVGGTIGARLHEGGHEVVLVARGAHLGALRADGLWFGTPEGVRTLRIPAVGGPEDVTLRPDDVLVLAVKSQDTAAALAAWAPRPVDGGGTAAERLPLVCAQNGVENERLALRLFREVLAMFVWMPSTHVAPGRVSANGTPVSGILRMGGYPSGSGGDRAAAIAADLDAAGFSAPVDEGVLRWKYTKLLGNLGNALDAVAGRGADGPGAADGRLEALAERVTAEGAAVLLAAGIPHDDPAELGREAGKTLRLEPVAGEERTGSSSWQSLARGTGSIEADHLNGEIALLARLHGAAAPLNEALQRLAGEFARTGRAPGSLTPAELDALTALAGL</sequence>
<dbReference type="InterPro" id="IPR013752">
    <property type="entry name" value="KPA_reductase"/>
</dbReference>
<organism evidence="3 4">
    <name type="scientific">Kitasatospora misakiensis</name>
    <dbReference type="NCBI Taxonomy" id="67330"/>
    <lineage>
        <taxon>Bacteria</taxon>
        <taxon>Bacillati</taxon>
        <taxon>Actinomycetota</taxon>
        <taxon>Actinomycetes</taxon>
        <taxon>Kitasatosporales</taxon>
        <taxon>Streptomycetaceae</taxon>
        <taxon>Kitasatospora</taxon>
    </lineage>
</organism>
<dbReference type="InterPro" id="IPR051402">
    <property type="entry name" value="KPR-Related"/>
</dbReference>
<dbReference type="SUPFAM" id="SSF48179">
    <property type="entry name" value="6-phosphogluconate dehydrogenase C-terminal domain-like"/>
    <property type="match status" value="1"/>
</dbReference>
<dbReference type="Pfam" id="PF02558">
    <property type="entry name" value="ApbA"/>
    <property type="match status" value="1"/>
</dbReference>
<gene>
    <name evidence="3" type="ORF">ACFP3U_33405</name>
</gene>
<dbReference type="PANTHER" id="PTHR21708:SF26">
    <property type="entry name" value="2-DEHYDROPANTOATE 2-REDUCTASE"/>
    <property type="match status" value="1"/>
</dbReference>
<evidence type="ECO:0000259" key="2">
    <source>
        <dbReference type="Pfam" id="PF08546"/>
    </source>
</evidence>
<dbReference type="SUPFAM" id="SSF51735">
    <property type="entry name" value="NAD(P)-binding Rossmann-fold domains"/>
    <property type="match status" value="1"/>
</dbReference>
<dbReference type="InterPro" id="IPR008927">
    <property type="entry name" value="6-PGluconate_DH-like_C_sf"/>
</dbReference>
<dbReference type="RefSeq" id="WP_380229513.1">
    <property type="nucleotide sequence ID" value="NZ_JBHSOF010000070.1"/>
</dbReference>
<dbReference type="Proteomes" id="UP001595975">
    <property type="component" value="Unassembled WGS sequence"/>
</dbReference>
<protein>
    <submittedName>
        <fullName evidence="3">Ketopantoate reductase family protein</fullName>
    </submittedName>
</protein>
<evidence type="ECO:0000259" key="1">
    <source>
        <dbReference type="Pfam" id="PF02558"/>
    </source>
</evidence>
<name>A0ABW0XDG5_9ACTN</name>
<dbReference type="Gene3D" id="3.40.50.720">
    <property type="entry name" value="NAD(P)-binding Rossmann-like Domain"/>
    <property type="match status" value="1"/>
</dbReference>
<dbReference type="Pfam" id="PF08546">
    <property type="entry name" value="ApbA_C"/>
    <property type="match status" value="1"/>
</dbReference>
<dbReference type="InterPro" id="IPR013332">
    <property type="entry name" value="KPR_N"/>
</dbReference>
<feature type="domain" description="Ketopantoate reductase N-terminal" evidence="1">
    <location>
        <begin position="4"/>
        <end position="147"/>
    </location>
</feature>
<dbReference type="Gene3D" id="1.10.1040.10">
    <property type="entry name" value="N-(1-d-carboxylethyl)-l-norvaline Dehydrogenase, domain 2"/>
    <property type="match status" value="1"/>
</dbReference>
<reference evidence="4" key="1">
    <citation type="journal article" date="2019" name="Int. J. Syst. Evol. Microbiol.">
        <title>The Global Catalogue of Microorganisms (GCM) 10K type strain sequencing project: providing services to taxonomists for standard genome sequencing and annotation.</title>
        <authorList>
            <consortium name="The Broad Institute Genomics Platform"/>
            <consortium name="The Broad Institute Genome Sequencing Center for Infectious Disease"/>
            <person name="Wu L."/>
            <person name="Ma J."/>
        </authorList>
    </citation>
    <scope>NUCLEOTIDE SEQUENCE [LARGE SCALE GENOMIC DNA]</scope>
    <source>
        <strain evidence="4">CGMCC 4.1437</strain>
    </source>
</reference>
<accession>A0ABW0XDG5</accession>
<dbReference type="InterPro" id="IPR036291">
    <property type="entry name" value="NAD(P)-bd_dom_sf"/>
</dbReference>
<evidence type="ECO:0000313" key="4">
    <source>
        <dbReference type="Proteomes" id="UP001595975"/>
    </source>
</evidence>
<dbReference type="PANTHER" id="PTHR21708">
    <property type="entry name" value="PROBABLE 2-DEHYDROPANTOATE 2-REDUCTASE"/>
    <property type="match status" value="1"/>
</dbReference>
<keyword evidence="4" id="KW-1185">Reference proteome</keyword>
<proteinExistence type="predicted"/>
<feature type="domain" description="Ketopantoate reductase C-terminal" evidence="2">
    <location>
        <begin position="189"/>
        <end position="314"/>
    </location>
</feature>
<evidence type="ECO:0000313" key="3">
    <source>
        <dbReference type="EMBL" id="MFC5667848.1"/>
    </source>
</evidence>
<dbReference type="EMBL" id="JBHSOF010000070">
    <property type="protein sequence ID" value="MFC5667848.1"/>
    <property type="molecule type" value="Genomic_DNA"/>
</dbReference>